<keyword evidence="7" id="KW-1185">Reference proteome</keyword>
<dbReference type="GO" id="GO:0034432">
    <property type="term" value="F:bis(5'-adenosyl)-pentaphosphatase activity"/>
    <property type="evidence" value="ECO:0007669"/>
    <property type="project" value="TreeGrafter"/>
</dbReference>
<accession>A3K5B1</accession>
<name>A3K5B1_SAGS3</name>
<keyword evidence="2" id="KW-0479">Metal-binding</keyword>
<dbReference type="CDD" id="cd04666">
    <property type="entry name" value="NUDIX_DIPP2_like_Nudt4"/>
    <property type="match status" value="1"/>
</dbReference>
<evidence type="ECO:0000259" key="5">
    <source>
        <dbReference type="PROSITE" id="PS51462"/>
    </source>
</evidence>
<evidence type="ECO:0000313" key="6">
    <source>
        <dbReference type="EMBL" id="EBA07712.1"/>
    </source>
</evidence>
<dbReference type="InterPro" id="IPR047198">
    <property type="entry name" value="DDP-like_NUDIX"/>
</dbReference>
<sequence length="160" mass="18116">MIEQFRHFWGDYVAPLYKRPERLQFAALCYRGHGADTQILLITSRDTGRWVLPKGWPIKGLDSAGSAMREAWEEAGVRAGRASKSPLGDFVYGKALPGDWSIPVRTLVYAVEVEQLLDDYPEVSQRRRVWVSPKEASEMVNEPGLKDLLRGFRAKAPDLL</sequence>
<dbReference type="SUPFAM" id="SSF55811">
    <property type="entry name" value="Nudix"/>
    <property type="match status" value="1"/>
</dbReference>
<evidence type="ECO:0000256" key="4">
    <source>
        <dbReference type="ARBA" id="ARBA00022842"/>
    </source>
</evidence>
<dbReference type="Pfam" id="PF00293">
    <property type="entry name" value="NUDIX"/>
    <property type="match status" value="1"/>
</dbReference>
<evidence type="ECO:0000256" key="3">
    <source>
        <dbReference type="ARBA" id="ARBA00022801"/>
    </source>
</evidence>
<dbReference type="PANTHER" id="PTHR12629:SF0">
    <property type="entry name" value="DIPHOSPHOINOSITOL-POLYPHOSPHATE DIPHOSPHATASE"/>
    <property type="match status" value="1"/>
</dbReference>
<gene>
    <name evidence="6" type="ORF">SSE37_14038</name>
</gene>
<dbReference type="AlphaFoldDB" id="A3K5B1"/>
<dbReference type="GO" id="GO:0008486">
    <property type="term" value="F:diphosphoinositol-polyphosphate diphosphatase activity"/>
    <property type="evidence" value="ECO:0007669"/>
    <property type="project" value="TreeGrafter"/>
</dbReference>
<dbReference type="PANTHER" id="PTHR12629">
    <property type="entry name" value="DIPHOSPHOINOSITOL POLYPHOSPHATE PHOSPHOHYDROLASE"/>
    <property type="match status" value="1"/>
</dbReference>
<dbReference type="PROSITE" id="PS51462">
    <property type="entry name" value="NUDIX"/>
    <property type="match status" value="1"/>
</dbReference>
<dbReference type="Gene3D" id="3.90.79.10">
    <property type="entry name" value="Nucleoside Triphosphate Pyrophosphohydrolase"/>
    <property type="match status" value="1"/>
</dbReference>
<dbReference type="RefSeq" id="WP_005860152.1">
    <property type="nucleotide sequence ID" value="NZ_AAYA01000008.1"/>
</dbReference>
<dbReference type="OrthoDB" id="7066910at2"/>
<evidence type="ECO:0000256" key="1">
    <source>
        <dbReference type="ARBA" id="ARBA00001946"/>
    </source>
</evidence>
<keyword evidence="3 6" id="KW-0378">Hydrolase</keyword>
<dbReference type="GO" id="GO:0046872">
    <property type="term" value="F:metal ion binding"/>
    <property type="evidence" value="ECO:0007669"/>
    <property type="project" value="UniProtKB-KW"/>
</dbReference>
<dbReference type="GO" id="GO:0071543">
    <property type="term" value="P:diphosphoinositol polyphosphate metabolic process"/>
    <property type="evidence" value="ECO:0007669"/>
    <property type="project" value="TreeGrafter"/>
</dbReference>
<organism evidence="6 7">
    <name type="scientific">Sagittula stellata (strain ATCC 700073 / DSM 11524 / E-37)</name>
    <dbReference type="NCBI Taxonomy" id="388399"/>
    <lineage>
        <taxon>Bacteria</taxon>
        <taxon>Pseudomonadati</taxon>
        <taxon>Pseudomonadota</taxon>
        <taxon>Alphaproteobacteria</taxon>
        <taxon>Rhodobacterales</taxon>
        <taxon>Roseobacteraceae</taxon>
        <taxon>Sagittula</taxon>
    </lineage>
</organism>
<dbReference type="InterPro" id="IPR000086">
    <property type="entry name" value="NUDIX_hydrolase_dom"/>
</dbReference>
<reference evidence="6 7" key="1">
    <citation type="submission" date="2006-06" db="EMBL/GenBank/DDBJ databases">
        <authorList>
            <person name="Moran M.A."/>
            <person name="Ferriera S."/>
            <person name="Johnson J."/>
            <person name="Kravitz S."/>
            <person name="Beeson K."/>
            <person name="Sutton G."/>
            <person name="Rogers Y.-H."/>
            <person name="Friedman R."/>
            <person name="Frazier M."/>
            <person name="Venter J.C."/>
        </authorList>
    </citation>
    <scope>NUCLEOTIDE SEQUENCE [LARGE SCALE GENOMIC DNA]</scope>
    <source>
        <strain evidence="6 7">E-37</strain>
    </source>
</reference>
<dbReference type="GO" id="GO:1901907">
    <property type="term" value="P:diadenosine pentaphosphate catabolic process"/>
    <property type="evidence" value="ECO:0007669"/>
    <property type="project" value="TreeGrafter"/>
</dbReference>
<dbReference type="GO" id="GO:1901909">
    <property type="term" value="P:diadenosine hexaphosphate catabolic process"/>
    <property type="evidence" value="ECO:0007669"/>
    <property type="project" value="TreeGrafter"/>
</dbReference>
<dbReference type="eggNOG" id="COG0494">
    <property type="taxonomic scope" value="Bacteria"/>
</dbReference>
<dbReference type="Proteomes" id="UP000005713">
    <property type="component" value="Unassembled WGS sequence"/>
</dbReference>
<dbReference type="GO" id="GO:0034431">
    <property type="term" value="F:bis(5'-adenosyl)-hexaphosphatase activity"/>
    <property type="evidence" value="ECO:0007669"/>
    <property type="project" value="TreeGrafter"/>
</dbReference>
<proteinExistence type="predicted"/>
<feature type="domain" description="Nudix hydrolase" evidence="5">
    <location>
        <begin position="20"/>
        <end position="153"/>
    </location>
</feature>
<keyword evidence="4" id="KW-0460">Magnesium</keyword>
<dbReference type="GO" id="GO:0000298">
    <property type="term" value="F:endopolyphosphatase activity"/>
    <property type="evidence" value="ECO:0007669"/>
    <property type="project" value="TreeGrafter"/>
</dbReference>
<comment type="cofactor">
    <cofactor evidence="1">
        <name>Mg(2+)</name>
        <dbReference type="ChEBI" id="CHEBI:18420"/>
    </cofactor>
</comment>
<dbReference type="InterPro" id="IPR015797">
    <property type="entry name" value="NUDIX_hydrolase-like_dom_sf"/>
</dbReference>
<evidence type="ECO:0000256" key="2">
    <source>
        <dbReference type="ARBA" id="ARBA00022723"/>
    </source>
</evidence>
<protein>
    <submittedName>
        <fullName evidence="6">Hydrolase, NUDIX family protein</fullName>
    </submittedName>
</protein>
<dbReference type="GO" id="GO:0005737">
    <property type="term" value="C:cytoplasm"/>
    <property type="evidence" value="ECO:0007669"/>
    <property type="project" value="TreeGrafter"/>
</dbReference>
<dbReference type="GO" id="GO:1901911">
    <property type="term" value="P:adenosine 5'-(hexahydrogen pentaphosphate) catabolic process"/>
    <property type="evidence" value="ECO:0007669"/>
    <property type="project" value="TreeGrafter"/>
</dbReference>
<comment type="caution">
    <text evidence="6">The sequence shown here is derived from an EMBL/GenBank/DDBJ whole genome shotgun (WGS) entry which is preliminary data.</text>
</comment>
<dbReference type="EMBL" id="AAYA01000008">
    <property type="protein sequence ID" value="EBA07712.1"/>
    <property type="molecule type" value="Genomic_DNA"/>
</dbReference>
<evidence type="ECO:0000313" key="7">
    <source>
        <dbReference type="Proteomes" id="UP000005713"/>
    </source>
</evidence>